<dbReference type="HOGENOM" id="CLU_159439_0_0_1"/>
<sequence>MAQSQVKDSDILVLIAAIQSSIGPIQVSYKPNSPEDQYQYLAKWRVKVDAEKVAKQLGMSLSTIPPKFTAIRKRYNIDIKVVNSGALQRNRPNGSPRKRQAAIGSGVARCVHPRAQLQAHHTVAVADPGEMYARPGVEQASQAP</sequence>
<dbReference type="EMBL" id="AMGY01000001">
    <property type="protein sequence ID" value="EXJ91518.1"/>
    <property type="molecule type" value="Genomic_DNA"/>
</dbReference>
<comment type="caution">
    <text evidence="1">The sequence shown here is derived from an EMBL/GenBank/DDBJ whole genome shotgun (WGS) entry which is preliminary data.</text>
</comment>
<proteinExistence type="predicted"/>
<name>W9YG57_9EURO</name>
<gene>
    <name evidence="1" type="ORF">A1O3_00066</name>
</gene>
<evidence type="ECO:0000313" key="1">
    <source>
        <dbReference type="EMBL" id="EXJ91518.1"/>
    </source>
</evidence>
<accession>W9YG57</accession>
<dbReference type="Proteomes" id="UP000019478">
    <property type="component" value="Unassembled WGS sequence"/>
</dbReference>
<protein>
    <submittedName>
        <fullName evidence="1">Uncharacterized protein</fullName>
    </submittedName>
</protein>
<organism evidence="1 2">
    <name type="scientific">Capronia epimyces CBS 606.96</name>
    <dbReference type="NCBI Taxonomy" id="1182542"/>
    <lineage>
        <taxon>Eukaryota</taxon>
        <taxon>Fungi</taxon>
        <taxon>Dikarya</taxon>
        <taxon>Ascomycota</taxon>
        <taxon>Pezizomycotina</taxon>
        <taxon>Eurotiomycetes</taxon>
        <taxon>Chaetothyriomycetidae</taxon>
        <taxon>Chaetothyriales</taxon>
        <taxon>Herpotrichiellaceae</taxon>
        <taxon>Capronia</taxon>
    </lineage>
</organism>
<dbReference type="AlphaFoldDB" id="W9YG57"/>
<reference evidence="1 2" key="1">
    <citation type="submission" date="2013-03" db="EMBL/GenBank/DDBJ databases">
        <title>The Genome Sequence of Capronia epimyces CBS 606.96.</title>
        <authorList>
            <consortium name="The Broad Institute Genomics Platform"/>
            <person name="Cuomo C."/>
            <person name="de Hoog S."/>
            <person name="Gorbushina A."/>
            <person name="Walker B."/>
            <person name="Young S.K."/>
            <person name="Zeng Q."/>
            <person name="Gargeya S."/>
            <person name="Fitzgerald M."/>
            <person name="Haas B."/>
            <person name="Abouelleil A."/>
            <person name="Allen A.W."/>
            <person name="Alvarado L."/>
            <person name="Arachchi H.M."/>
            <person name="Berlin A.M."/>
            <person name="Chapman S.B."/>
            <person name="Gainer-Dewar J."/>
            <person name="Goldberg J."/>
            <person name="Griggs A."/>
            <person name="Gujja S."/>
            <person name="Hansen M."/>
            <person name="Howarth C."/>
            <person name="Imamovic A."/>
            <person name="Ireland A."/>
            <person name="Larimer J."/>
            <person name="McCowan C."/>
            <person name="Murphy C."/>
            <person name="Pearson M."/>
            <person name="Poon T.W."/>
            <person name="Priest M."/>
            <person name="Roberts A."/>
            <person name="Saif S."/>
            <person name="Shea T."/>
            <person name="Sisk P."/>
            <person name="Sykes S."/>
            <person name="Wortman J."/>
            <person name="Nusbaum C."/>
            <person name="Birren B."/>
        </authorList>
    </citation>
    <scope>NUCLEOTIDE SEQUENCE [LARGE SCALE GENOMIC DNA]</scope>
    <source>
        <strain evidence="1 2">CBS 606.96</strain>
    </source>
</reference>
<keyword evidence="2" id="KW-1185">Reference proteome</keyword>
<evidence type="ECO:0000313" key="2">
    <source>
        <dbReference type="Proteomes" id="UP000019478"/>
    </source>
</evidence>
<dbReference type="GeneID" id="19164208"/>
<dbReference type="OrthoDB" id="4154021at2759"/>
<dbReference type="RefSeq" id="XP_007728408.1">
    <property type="nucleotide sequence ID" value="XM_007730218.1"/>
</dbReference>